<organism evidence="2 3">
    <name type="scientific">Rhizobium lemnae</name>
    <dbReference type="NCBI Taxonomy" id="1214924"/>
    <lineage>
        <taxon>Bacteria</taxon>
        <taxon>Pseudomonadati</taxon>
        <taxon>Pseudomonadota</taxon>
        <taxon>Alphaproteobacteria</taxon>
        <taxon>Hyphomicrobiales</taxon>
        <taxon>Rhizobiaceae</taxon>
        <taxon>Rhizobium/Agrobacterium group</taxon>
        <taxon>Rhizobium</taxon>
    </lineage>
</organism>
<protein>
    <submittedName>
        <fullName evidence="2">Accessory factor UbiK family protein</fullName>
    </submittedName>
</protein>
<gene>
    <name evidence="2" type="ORF">ACFOVS_14070</name>
</gene>
<evidence type="ECO:0000313" key="2">
    <source>
        <dbReference type="EMBL" id="MFC3969238.1"/>
    </source>
</evidence>
<dbReference type="EMBL" id="JBHSBD010000060">
    <property type="protein sequence ID" value="MFC3969238.1"/>
    <property type="molecule type" value="Genomic_DNA"/>
</dbReference>
<evidence type="ECO:0000256" key="1">
    <source>
        <dbReference type="SAM" id="Coils"/>
    </source>
</evidence>
<accession>A0ABV8E9L6</accession>
<dbReference type="Proteomes" id="UP001595697">
    <property type="component" value="Unassembled WGS sequence"/>
</dbReference>
<evidence type="ECO:0000313" key="3">
    <source>
        <dbReference type="Proteomes" id="UP001595697"/>
    </source>
</evidence>
<dbReference type="Pfam" id="PF04380">
    <property type="entry name" value="BMFP"/>
    <property type="match status" value="1"/>
</dbReference>
<dbReference type="RefSeq" id="WP_247261152.1">
    <property type="nucleotide sequence ID" value="NZ_JALJQZ010000017.1"/>
</dbReference>
<comment type="caution">
    <text evidence="2">The sequence shown here is derived from an EMBL/GenBank/DDBJ whole genome shotgun (WGS) entry which is preliminary data.</text>
</comment>
<reference evidence="3" key="1">
    <citation type="journal article" date="2019" name="Int. J. Syst. Evol. Microbiol.">
        <title>The Global Catalogue of Microorganisms (GCM) 10K type strain sequencing project: providing services to taxonomists for standard genome sequencing and annotation.</title>
        <authorList>
            <consortium name="The Broad Institute Genomics Platform"/>
            <consortium name="The Broad Institute Genome Sequencing Center for Infectious Disease"/>
            <person name="Wu L."/>
            <person name="Ma J."/>
        </authorList>
    </citation>
    <scope>NUCLEOTIDE SEQUENCE [LARGE SCALE GENOMIC DNA]</scope>
    <source>
        <strain evidence="3">TBRC 5781</strain>
    </source>
</reference>
<proteinExistence type="predicted"/>
<dbReference type="InterPro" id="IPR007475">
    <property type="entry name" value="UbiK"/>
</dbReference>
<feature type="coiled-coil region" evidence="1">
    <location>
        <begin position="53"/>
        <end position="80"/>
    </location>
</feature>
<keyword evidence="1" id="KW-0175">Coiled coil</keyword>
<name>A0ABV8E9L6_9HYPH</name>
<keyword evidence="3" id="KW-1185">Reference proteome</keyword>
<sequence length="85" mass="9464">MSTGSNRILDEFARLMTDAAGAAQSVRKEAETAIHAQMERFINSLDVVKREEFEAVREMAIKARDENDALKARIEVLEAKLANNG</sequence>